<dbReference type="HAMAP" id="MF_01812">
    <property type="entry name" value="Eis"/>
    <property type="match status" value="1"/>
</dbReference>
<dbReference type="PANTHER" id="PTHR37817">
    <property type="entry name" value="N-ACETYLTRANSFERASE EIS"/>
    <property type="match status" value="1"/>
</dbReference>
<feature type="binding site" evidence="4">
    <location>
        <begin position="121"/>
        <end position="122"/>
    </location>
    <ligand>
        <name>acetyl-CoA</name>
        <dbReference type="ChEBI" id="CHEBI:57288"/>
    </ligand>
</feature>
<dbReference type="GO" id="GO:0034069">
    <property type="term" value="F:aminoglycoside N-acetyltransferase activity"/>
    <property type="evidence" value="ECO:0007669"/>
    <property type="project" value="TreeGrafter"/>
</dbReference>
<evidence type="ECO:0000313" key="6">
    <source>
        <dbReference type="EMBL" id="EHR51086.1"/>
    </source>
</evidence>
<comment type="subunit">
    <text evidence="4">Homohexamer; trimer of dimers.</text>
</comment>
<dbReference type="eggNOG" id="COG4552">
    <property type="taxonomic scope" value="Bacteria"/>
</dbReference>
<dbReference type="InterPro" id="IPR041380">
    <property type="entry name" value="Acetyltransf_17"/>
</dbReference>
<dbReference type="NCBIfam" id="NF002367">
    <property type="entry name" value="PRK01346.1-4"/>
    <property type="match status" value="1"/>
</dbReference>
<dbReference type="PANTHER" id="PTHR37817:SF1">
    <property type="entry name" value="N-ACETYLTRANSFERASE EIS"/>
    <property type="match status" value="1"/>
</dbReference>
<feature type="active site" description="Proton donor" evidence="4">
    <location>
        <position position="126"/>
    </location>
</feature>
<dbReference type="InterPro" id="IPR051554">
    <property type="entry name" value="Acetyltransferase_Eis"/>
</dbReference>
<proteinExistence type="inferred from homology"/>
<name>H5X3S3_9PSEU</name>
<feature type="binding site" evidence="4">
    <location>
        <begin position="85"/>
        <end position="87"/>
    </location>
    <ligand>
        <name>acetyl-CoA</name>
        <dbReference type="ChEBI" id="CHEBI:57288"/>
    </ligand>
</feature>
<dbReference type="PROSITE" id="PS51186">
    <property type="entry name" value="GNAT"/>
    <property type="match status" value="1"/>
</dbReference>
<dbReference type="InterPro" id="IPR022902">
    <property type="entry name" value="NAcTrfase_Eis"/>
</dbReference>
<dbReference type="AlphaFoldDB" id="H5X3S3"/>
<dbReference type="Pfam" id="PF17668">
    <property type="entry name" value="Acetyltransf_17"/>
    <property type="match status" value="1"/>
</dbReference>
<dbReference type="RefSeq" id="WP_009154471.1">
    <property type="nucleotide sequence ID" value="NZ_CM001439.1"/>
</dbReference>
<gene>
    <name evidence="6" type="ORF">SacmaDRAFT_2847</name>
</gene>
<dbReference type="Pfam" id="PF13527">
    <property type="entry name" value="Acetyltransf_9"/>
    <property type="match status" value="1"/>
</dbReference>
<dbReference type="SUPFAM" id="SSF55729">
    <property type="entry name" value="Acyl-CoA N-acyltransferases (Nat)"/>
    <property type="match status" value="1"/>
</dbReference>
<reference evidence="6 7" key="1">
    <citation type="journal article" date="2012" name="Stand. Genomic Sci.">
        <title>Genome sequence of the ocean sediment bacterium Saccharomonospora marina type strain (XMU15(T)).</title>
        <authorList>
            <person name="Klenk H.P."/>
            <person name="Lu M."/>
            <person name="Lucas S."/>
            <person name="Lapidus A."/>
            <person name="Copeland A."/>
            <person name="Pitluck S."/>
            <person name="Goodwin L.A."/>
            <person name="Han C."/>
            <person name="Tapia R."/>
            <person name="Brambilla E.M."/>
            <person name="Potter G."/>
            <person name="Land M."/>
            <person name="Ivanova N."/>
            <person name="Rohde M."/>
            <person name="Goker M."/>
            <person name="Detter J.C."/>
            <person name="Li W.J."/>
            <person name="Kyrpides N.C."/>
            <person name="Woyke T."/>
        </authorList>
    </citation>
    <scope>NUCLEOTIDE SEQUENCE [LARGE SCALE GENOMIC DNA]</scope>
    <source>
        <strain evidence="6 7">XMU15</strain>
    </source>
</reference>
<dbReference type="Pfam" id="PF13530">
    <property type="entry name" value="SCP2_2"/>
    <property type="match status" value="1"/>
</dbReference>
<dbReference type="GO" id="GO:0030649">
    <property type="term" value="P:aminoglycoside antibiotic catabolic process"/>
    <property type="evidence" value="ECO:0007669"/>
    <property type="project" value="TreeGrafter"/>
</dbReference>
<keyword evidence="3 4" id="KW-0012">Acyltransferase</keyword>
<keyword evidence="7" id="KW-1185">Reference proteome</keyword>
<feature type="active site" description="Proton acceptor; via carboxylate" evidence="4">
    <location>
        <position position="401"/>
    </location>
</feature>
<dbReference type="Gene3D" id="3.40.630.30">
    <property type="match status" value="2"/>
</dbReference>
<dbReference type="InterPro" id="IPR025559">
    <property type="entry name" value="Eis_dom"/>
</dbReference>
<dbReference type="Gene3D" id="3.30.1050.10">
    <property type="entry name" value="SCP2 sterol-binding domain"/>
    <property type="match status" value="1"/>
</dbReference>
<evidence type="ECO:0000256" key="2">
    <source>
        <dbReference type="ARBA" id="ARBA00022679"/>
    </source>
</evidence>
<dbReference type="Proteomes" id="UP000004926">
    <property type="component" value="Chromosome"/>
</dbReference>
<protein>
    <submittedName>
        <fullName evidence="6">Putative acetyltransferase</fullName>
    </submittedName>
</protein>
<dbReference type="InterPro" id="IPR036527">
    <property type="entry name" value="SCP2_sterol-bd_dom_sf"/>
</dbReference>
<dbReference type="OrthoDB" id="8399956at2"/>
<accession>H5X3S3</accession>
<organism evidence="6 7">
    <name type="scientific">Saccharomonospora marina XMU15</name>
    <dbReference type="NCBI Taxonomy" id="882083"/>
    <lineage>
        <taxon>Bacteria</taxon>
        <taxon>Bacillati</taxon>
        <taxon>Actinomycetota</taxon>
        <taxon>Actinomycetes</taxon>
        <taxon>Pseudonocardiales</taxon>
        <taxon>Pseudonocardiaceae</taxon>
        <taxon>Saccharomonospora</taxon>
    </lineage>
</organism>
<feature type="domain" description="N-acetyltransferase" evidence="5">
    <location>
        <begin position="4"/>
        <end position="154"/>
    </location>
</feature>
<evidence type="ECO:0000256" key="4">
    <source>
        <dbReference type="HAMAP-Rule" id="MF_01812"/>
    </source>
</evidence>
<dbReference type="InterPro" id="IPR016181">
    <property type="entry name" value="Acyl_CoA_acyltransferase"/>
</dbReference>
<evidence type="ECO:0000256" key="3">
    <source>
        <dbReference type="ARBA" id="ARBA00023315"/>
    </source>
</evidence>
<evidence type="ECO:0000313" key="7">
    <source>
        <dbReference type="Proteomes" id="UP000004926"/>
    </source>
</evidence>
<dbReference type="EMBL" id="CM001439">
    <property type="protein sequence ID" value="EHR51086.1"/>
    <property type="molecule type" value="Genomic_DNA"/>
</dbReference>
<dbReference type="SUPFAM" id="SSF55718">
    <property type="entry name" value="SCP-like"/>
    <property type="match status" value="1"/>
</dbReference>
<feature type="binding site" evidence="4">
    <location>
        <begin position="93"/>
        <end position="98"/>
    </location>
    <ligand>
        <name>acetyl-CoA</name>
        <dbReference type="ChEBI" id="CHEBI:57288"/>
    </ligand>
</feature>
<evidence type="ECO:0000256" key="1">
    <source>
        <dbReference type="ARBA" id="ARBA00009213"/>
    </source>
</evidence>
<dbReference type="STRING" id="882083.SacmaDRAFT_2847"/>
<sequence>MTDLVTRTLRPEELRTANALFRAALHAKPISDEEWPAAERAYQPERNLGVFDSGTGELLGTARSTDADLTVPGGAAVPLAAVTGVGVRADRTRRGVLTELMRAQFDELAGRGVTAATLYATEGAIYGRFGYGVATLSRSLTVRKARARFRPEVPSGGECELLDLDTALERLPGIYADLPRQPGMMARSSYWWRSMWIALRQASEPVVTVVHHGPRGADGFAQYRVVGRQPGFSGTMRLLGLHAGNAEALAGLWRFLLGVDLVDEITAEGRPLGEPVELLFTDPRACEVTGTGDETWLRLVDVPAALAARAWEGEPLVVEVTDPVLEHNTGRFRVGRDGVERTRSSPQLRLGVDALAMTYLGAWRPSALAQVGRAQLAGEGIAERADRLFGTRVAPWCGTFF</sequence>
<keyword evidence="2 4" id="KW-0808">Transferase</keyword>
<comment type="similarity">
    <text evidence="1 4">Belongs to the acetyltransferase Eis family.</text>
</comment>
<dbReference type="InterPro" id="IPR000182">
    <property type="entry name" value="GNAT_dom"/>
</dbReference>
<dbReference type="HOGENOM" id="CLU_050659_0_0_11"/>
<evidence type="ECO:0000259" key="5">
    <source>
        <dbReference type="PROSITE" id="PS51186"/>
    </source>
</evidence>